<feature type="compositionally biased region" description="Polar residues" evidence="1">
    <location>
        <begin position="68"/>
        <end position="86"/>
    </location>
</feature>
<dbReference type="EMBL" id="JAULSO010000005">
    <property type="protein sequence ID" value="KAK3682144.1"/>
    <property type="molecule type" value="Genomic_DNA"/>
</dbReference>
<sequence>SHTVVPPQRLLLLLSSPDYLSIFVSFRIRNQRDTGLSPPNTQSIKSLDLCIFQPVYTCGSPTRLDTMSTHNPSEGQKVTTSKNAPFTSEGAGEVSAQSLAADSIRSGGAFASNRGAMPGSGATADAHARTPGTADSAYAGVETQQSYGGAAPSYVNAQAASPAGSGPKGMSLTEGGFAGSGTDGGALPEPGSKRDPARLAEQHMGLGGQNREPGVEGGGRLGKGEGEQPFAALERDEAL</sequence>
<accession>A0AAE1C7W0</accession>
<feature type="region of interest" description="Disordered" evidence="1">
    <location>
        <begin position="68"/>
        <end position="99"/>
    </location>
</feature>
<feature type="region of interest" description="Disordered" evidence="1">
    <location>
        <begin position="159"/>
        <end position="239"/>
    </location>
</feature>
<evidence type="ECO:0000256" key="1">
    <source>
        <dbReference type="SAM" id="MobiDB-lite"/>
    </source>
</evidence>
<proteinExistence type="predicted"/>
<name>A0AAE1C7W0_9PEZI</name>
<protein>
    <submittedName>
        <fullName evidence="2">Uncharacterized protein</fullName>
    </submittedName>
</protein>
<reference evidence="2" key="1">
    <citation type="journal article" date="2023" name="Mol. Phylogenet. Evol.">
        <title>Genome-scale phylogeny and comparative genomics of the fungal order Sordariales.</title>
        <authorList>
            <person name="Hensen N."/>
            <person name="Bonometti L."/>
            <person name="Westerberg I."/>
            <person name="Brannstrom I.O."/>
            <person name="Guillou S."/>
            <person name="Cros-Aarteil S."/>
            <person name="Calhoun S."/>
            <person name="Haridas S."/>
            <person name="Kuo A."/>
            <person name="Mondo S."/>
            <person name="Pangilinan J."/>
            <person name="Riley R."/>
            <person name="LaButti K."/>
            <person name="Andreopoulos B."/>
            <person name="Lipzen A."/>
            <person name="Chen C."/>
            <person name="Yan M."/>
            <person name="Daum C."/>
            <person name="Ng V."/>
            <person name="Clum A."/>
            <person name="Steindorff A."/>
            <person name="Ohm R.A."/>
            <person name="Martin F."/>
            <person name="Silar P."/>
            <person name="Natvig D.O."/>
            <person name="Lalanne C."/>
            <person name="Gautier V."/>
            <person name="Ament-Velasquez S.L."/>
            <person name="Kruys A."/>
            <person name="Hutchinson M.I."/>
            <person name="Powell A.J."/>
            <person name="Barry K."/>
            <person name="Miller A.N."/>
            <person name="Grigoriev I.V."/>
            <person name="Debuchy R."/>
            <person name="Gladieux P."/>
            <person name="Hiltunen Thoren M."/>
            <person name="Johannesson H."/>
        </authorList>
    </citation>
    <scope>NUCLEOTIDE SEQUENCE</scope>
    <source>
        <strain evidence="2">CBS 314.62</strain>
    </source>
</reference>
<organism evidence="2 3">
    <name type="scientific">Podospora appendiculata</name>
    <dbReference type="NCBI Taxonomy" id="314037"/>
    <lineage>
        <taxon>Eukaryota</taxon>
        <taxon>Fungi</taxon>
        <taxon>Dikarya</taxon>
        <taxon>Ascomycota</taxon>
        <taxon>Pezizomycotina</taxon>
        <taxon>Sordariomycetes</taxon>
        <taxon>Sordariomycetidae</taxon>
        <taxon>Sordariales</taxon>
        <taxon>Podosporaceae</taxon>
        <taxon>Podospora</taxon>
    </lineage>
</organism>
<gene>
    <name evidence="2" type="ORF">B0T22DRAFT_521204</name>
</gene>
<evidence type="ECO:0000313" key="2">
    <source>
        <dbReference type="EMBL" id="KAK3682144.1"/>
    </source>
</evidence>
<keyword evidence="3" id="KW-1185">Reference proteome</keyword>
<dbReference type="AlphaFoldDB" id="A0AAE1C7W0"/>
<feature type="non-terminal residue" evidence="2">
    <location>
        <position position="239"/>
    </location>
</feature>
<reference evidence="2" key="2">
    <citation type="submission" date="2023-06" db="EMBL/GenBank/DDBJ databases">
        <authorList>
            <consortium name="Lawrence Berkeley National Laboratory"/>
            <person name="Haridas S."/>
            <person name="Hensen N."/>
            <person name="Bonometti L."/>
            <person name="Westerberg I."/>
            <person name="Brannstrom I.O."/>
            <person name="Guillou S."/>
            <person name="Cros-Aarteil S."/>
            <person name="Calhoun S."/>
            <person name="Kuo A."/>
            <person name="Mondo S."/>
            <person name="Pangilinan J."/>
            <person name="Riley R."/>
            <person name="Labutti K."/>
            <person name="Andreopoulos B."/>
            <person name="Lipzen A."/>
            <person name="Chen C."/>
            <person name="Yanf M."/>
            <person name="Daum C."/>
            <person name="Ng V."/>
            <person name="Clum A."/>
            <person name="Steindorff A."/>
            <person name="Ohm R."/>
            <person name="Martin F."/>
            <person name="Silar P."/>
            <person name="Natvig D."/>
            <person name="Lalanne C."/>
            <person name="Gautier V."/>
            <person name="Ament-Velasquez S.L."/>
            <person name="Kruys A."/>
            <person name="Hutchinson M.I."/>
            <person name="Powell A.J."/>
            <person name="Barry K."/>
            <person name="Miller A.N."/>
            <person name="Grigoriev I.V."/>
            <person name="Debuchy R."/>
            <person name="Gladieux P."/>
            <person name="Thoren M.H."/>
            <person name="Johannesson H."/>
        </authorList>
    </citation>
    <scope>NUCLEOTIDE SEQUENCE</scope>
    <source>
        <strain evidence="2">CBS 314.62</strain>
    </source>
</reference>
<feature type="region of interest" description="Disordered" evidence="1">
    <location>
        <begin position="111"/>
        <end position="133"/>
    </location>
</feature>
<evidence type="ECO:0000313" key="3">
    <source>
        <dbReference type="Proteomes" id="UP001270362"/>
    </source>
</evidence>
<feature type="compositionally biased region" description="Basic and acidic residues" evidence="1">
    <location>
        <begin position="191"/>
        <end position="201"/>
    </location>
</feature>
<dbReference type="Proteomes" id="UP001270362">
    <property type="component" value="Unassembled WGS sequence"/>
</dbReference>
<comment type="caution">
    <text evidence="2">The sequence shown here is derived from an EMBL/GenBank/DDBJ whole genome shotgun (WGS) entry which is preliminary data.</text>
</comment>